<dbReference type="GO" id="GO:0003677">
    <property type="term" value="F:DNA binding"/>
    <property type="evidence" value="ECO:0007669"/>
    <property type="project" value="InterPro"/>
</dbReference>
<protein>
    <recommendedName>
        <fullName evidence="5">Putative 3-methyladenine DNA glycosylase</fullName>
        <ecNumber evidence="5">3.2.2.-</ecNumber>
    </recommendedName>
</protein>
<evidence type="ECO:0000313" key="7">
    <source>
        <dbReference type="Proteomes" id="UP000294614"/>
    </source>
</evidence>
<comment type="caution">
    <text evidence="6">The sequence shown here is derived from an EMBL/GenBank/DDBJ whole genome shotgun (WGS) entry which is preliminary data.</text>
</comment>
<comment type="similarity">
    <text evidence="1 5">Belongs to the DNA glycosylase MPG family.</text>
</comment>
<sequence length="217" mass="24523">MMLPPEFFHRNAMLVAIELLGKFLVRDGLKLRIIETECYFLTDKGSHASLGYTEKRKALFMDGGTIYMYYARGKPSLNFSAEGEGNAVLIKSASADCADEKALQRMLKLNPMPDGRFRKPERLASGQTLVCRSLGMDVPDYDAKQMADTDLRVIDEGYRPEKIIQTVRLGIPDGRDAHLPFRFIDHAFRDRCTAKPPKGAYEVCGYNETVSKNQKFL</sequence>
<dbReference type="Pfam" id="PF02245">
    <property type="entry name" value="Pur_DNA_glyco"/>
    <property type="match status" value="1"/>
</dbReference>
<dbReference type="Gene3D" id="3.10.300.10">
    <property type="entry name" value="Methylpurine-DNA glycosylase (MPG)"/>
    <property type="match status" value="1"/>
</dbReference>
<keyword evidence="4 5" id="KW-0234">DNA repair</keyword>
<dbReference type="InterPro" id="IPR003180">
    <property type="entry name" value="MPG"/>
</dbReference>
<dbReference type="Proteomes" id="UP000294614">
    <property type="component" value="Unassembled WGS sequence"/>
</dbReference>
<dbReference type="EC" id="3.2.2.-" evidence="5"/>
<name>A0A4V2PRM6_9BACT</name>
<evidence type="ECO:0000256" key="2">
    <source>
        <dbReference type="ARBA" id="ARBA00022763"/>
    </source>
</evidence>
<evidence type="ECO:0000256" key="3">
    <source>
        <dbReference type="ARBA" id="ARBA00022801"/>
    </source>
</evidence>
<dbReference type="GO" id="GO:0006284">
    <property type="term" value="P:base-excision repair"/>
    <property type="evidence" value="ECO:0007669"/>
    <property type="project" value="InterPro"/>
</dbReference>
<proteinExistence type="inferred from homology"/>
<organism evidence="6 7">
    <name type="scientific">Seleniivibrio woodruffii</name>
    <dbReference type="NCBI Taxonomy" id="1078050"/>
    <lineage>
        <taxon>Bacteria</taxon>
        <taxon>Pseudomonadati</taxon>
        <taxon>Deferribacterota</taxon>
        <taxon>Deferribacteres</taxon>
        <taxon>Deferribacterales</taxon>
        <taxon>Geovibrionaceae</taxon>
        <taxon>Seleniivibrio</taxon>
    </lineage>
</organism>
<keyword evidence="7" id="KW-1185">Reference proteome</keyword>
<dbReference type="OrthoDB" id="9794313at2"/>
<dbReference type="HAMAP" id="MF_00527">
    <property type="entry name" value="3MGH"/>
    <property type="match status" value="1"/>
</dbReference>
<dbReference type="InterPro" id="IPR011034">
    <property type="entry name" value="Formyl_transferase-like_C_sf"/>
</dbReference>
<evidence type="ECO:0000256" key="4">
    <source>
        <dbReference type="ARBA" id="ARBA00023204"/>
    </source>
</evidence>
<dbReference type="InterPro" id="IPR036995">
    <property type="entry name" value="MPG_sf"/>
</dbReference>
<evidence type="ECO:0000313" key="6">
    <source>
        <dbReference type="EMBL" id="TCK59471.1"/>
    </source>
</evidence>
<dbReference type="SUPFAM" id="SSF50486">
    <property type="entry name" value="FMT C-terminal domain-like"/>
    <property type="match status" value="1"/>
</dbReference>
<keyword evidence="3 5" id="KW-0378">Hydrolase</keyword>
<gene>
    <name evidence="6" type="ORF">C8D98_2405</name>
</gene>
<keyword evidence="2 5" id="KW-0227">DNA damage</keyword>
<dbReference type="GO" id="GO:0003905">
    <property type="term" value="F:alkylbase DNA N-glycosylase activity"/>
    <property type="evidence" value="ECO:0007669"/>
    <property type="project" value="InterPro"/>
</dbReference>
<dbReference type="PANTHER" id="PTHR10429">
    <property type="entry name" value="DNA-3-METHYLADENINE GLYCOSYLASE"/>
    <property type="match status" value="1"/>
</dbReference>
<dbReference type="NCBIfam" id="NF002005">
    <property type="entry name" value="PRK00802.1-5"/>
    <property type="match status" value="1"/>
</dbReference>
<dbReference type="AlphaFoldDB" id="A0A4V2PRM6"/>
<dbReference type="EMBL" id="SMGG01000006">
    <property type="protein sequence ID" value="TCK59471.1"/>
    <property type="molecule type" value="Genomic_DNA"/>
</dbReference>
<accession>A0A4V2PRM6</accession>
<reference evidence="6 7" key="1">
    <citation type="submission" date="2019-03" db="EMBL/GenBank/DDBJ databases">
        <title>Genomic Encyclopedia of Type Strains, Phase IV (KMG-IV): sequencing the most valuable type-strain genomes for metagenomic binning, comparative biology and taxonomic classification.</title>
        <authorList>
            <person name="Goeker M."/>
        </authorList>
    </citation>
    <scope>NUCLEOTIDE SEQUENCE [LARGE SCALE GENOMIC DNA]</scope>
    <source>
        <strain evidence="6 7">DSM 24984</strain>
    </source>
</reference>
<evidence type="ECO:0000256" key="5">
    <source>
        <dbReference type="HAMAP-Rule" id="MF_00527"/>
    </source>
</evidence>
<dbReference type="PANTHER" id="PTHR10429:SF0">
    <property type="entry name" value="DNA-3-METHYLADENINE GLYCOSYLASE"/>
    <property type="match status" value="1"/>
</dbReference>
<evidence type="ECO:0000256" key="1">
    <source>
        <dbReference type="ARBA" id="ARBA00009232"/>
    </source>
</evidence>